<sequence length="269" mass="30599">MKSGSWFWRMIAAAIAALVVAGCSTAEPPDPTLGWTPERLYEDARDDMEGGRWDAAIKTLEKVEARYPFGRWAQQAQIDTAYSHYRQGDRALALAATDRFLKLHPDHASLDYVYYLRGLINFNEQQGWIARLGGQDLSERDLKAARDAFDAFKEVVTRFPTSRYAADSEARMKYLVNAMASGEVHVARYYFERGAYVAAANRAQAAVRSYPQAPAIEEALYILMTSQDKLGLADLRDDTRRIMQRNFPNSAWLTGKGPGSDKRWWQIWR</sequence>
<organism evidence="9 10">
    <name type="scientific">Quisquiliibacterium transsilvanicum</name>
    <dbReference type="NCBI Taxonomy" id="1549638"/>
    <lineage>
        <taxon>Bacteria</taxon>
        <taxon>Pseudomonadati</taxon>
        <taxon>Pseudomonadota</taxon>
        <taxon>Betaproteobacteria</taxon>
        <taxon>Burkholderiales</taxon>
        <taxon>Burkholderiaceae</taxon>
        <taxon>Quisquiliibacterium</taxon>
    </lineage>
</organism>
<comment type="function">
    <text evidence="6">Part of the outer membrane protein assembly complex, which is involved in assembly and insertion of beta-barrel proteins into the outer membrane.</text>
</comment>
<dbReference type="InterPro" id="IPR017689">
    <property type="entry name" value="BamD"/>
</dbReference>
<gene>
    <name evidence="6" type="primary">bamD</name>
    <name evidence="9" type="ORF">HNQ70_000568</name>
</gene>
<keyword evidence="2 6" id="KW-0472">Membrane</keyword>
<keyword evidence="4 6" id="KW-0998">Cell outer membrane</keyword>
<dbReference type="SUPFAM" id="SSF48452">
    <property type="entry name" value="TPR-like"/>
    <property type="match status" value="1"/>
</dbReference>
<dbReference type="PROSITE" id="PS51257">
    <property type="entry name" value="PROKAR_LIPOPROTEIN"/>
    <property type="match status" value="1"/>
</dbReference>
<dbReference type="RefSeq" id="WP_183964032.1">
    <property type="nucleotide sequence ID" value="NZ_BAABEW010000004.1"/>
</dbReference>
<dbReference type="Gene3D" id="1.25.40.10">
    <property type="entry name" value="Tetratricopeptide repeat domain"/>
    <property type="match status" value="1"/>
</dbReference>
<comment type="subunit">
    <text evidence="6">Part of the Bam complex.</text>
</comment>
<dbReference type="AlphaFoldDB" id="A0A7W8M845"/>
<name>A0A7W8M845_9BURK</name>
<comment type="caution">
    <text evidence="9">The sequence shown here is derived from an EMBL/GenBank/DDBJ whole genome shotgun (WGS) entry which is preliminary data.</text>
</comment>
<accession>A0A7W8M845</accession>
<evidence type="ECO:0000256" key="2">
    <source>
        <dbReference type="ARBA" id="ARBA00023136"/>
    </source>
</evidence>
<dbReference type="InterPro" id="IPR039565">
    <property type="entry name" value="BamD-like"/>
</dbReference>
<evidence type="ECO:0000313" key="10">
    <source>
        <dbReference type="Proteomes" id="UP000532440"/>
    </source>
</evidence>
<dbReference type="InterPro" id="IPR011990">
    <property type="entry name" value="TPR-like_helical_dom_sf"/>
</dbReference>
<dbReference type="GO" id="GO:0051205">
    <property type="term" value="P:protein insertion into membrane"/>
    <property type="evidence" value="ECO:0007669"/>
    <property type="project" value="UniProtKB-UniRule"/>
</dbReference>
<feature type="signal peptide" evidence="7">
    <location>
        <begin position="1"/>
        <end position="26"/>
    </location>
</feature>
<dbReference type="PANTHER" id="PTHR37423:SF1">
    <property type="entry name" value="OUTER MEMBRANE PROTEIN ASSEMBLY FACTOR BAMD"/>
    <property type="match status" value="1"/>
</dbReference>
<dbReference type="CDD" id="cd15830">
    <property type="entry name" value="BamD"/>
    <property type="match status" value="1"/>
</dbReference>
<dbReference type="Proteomes" id="UP000532440">
    <property type="component" value="Unassembled WGS sequence"/>
</dbReference>
<feature type="domain" description="Outer membrane lipoprotein BamD-like" evidence="8">
    <location>
        <begin position="37"/>
        <end position="239"/>
    </location>
</feature>
<evidence type="ECO:0000256" key="6">
    <source>
        <dbReference type="HAMAP-Rule" id="MF_00922"/>
    </source>
</evidence>
<dbReference type="GO" id="GO:0043165">
    <property type="term" value="P:Gram-negative-bacterium-type cell outer membrane assembly"/>
    <property type="evidence" value="ECO:0007669"/>
    <property type="project" value="UniProtKB-UniRule"/>
</dbReference>
<reference evidence="9 10" key="1">
    <citation type="submission" date="2020-08" db="EMBL/GenBank/DDBJ databases">
        <title>Genomic Encyclopedia of Type Strains, Phase IV (KMG-IV): sequencing the most valuable type-strain genomes for metagenomic binning, comparative biology and taxonomic classification.</title>
        <authorList>
            <person name="Goeker M."/>
        </authorList>
    </citation>
    <scope>NUCLEOTIDE SEQUENCE [LARGE SCALE GENOMIC DNA]</scope>
    <source>
        <strain evidence="9 10">DSM 29781</strain>
    </source>
</reference>
<dbReference type="HAMAP" id="MF_00922">
    <property type="entry name" value="OM_assembly_BamD"/>
    <property type="match status" value="1"/>
</dbReference>
<dbReference type="Pfam" id="PF13525">
    <property type="entry name" value="YfiO"/>
    <property type="match status" value="1"/>
</dbReference>
<keyword evidence="10" id="KW-1185">Reference proteome</keyword>
<protein>
    <recommendedName>
        <fullName evidence="6">Outer membrane protein assembly factor BamD</fullName>
    </recommendedName>
</protein>
<evidence type="ECO:0000256" key="7">
    <source>
        <dbReference type="SAM" id="SignalP"/>
    </source>
</evidence>
<comment type="similarity">
    <text evidence="6">Belongs to the BamD family.</text>
</comment>
<keyword evidence="3 6" id="KW-0564">Palmitate</keyword>
<comment type="subcellular location">
    <subcellularLocation>
        <location evidence="6">Cell outer membrane</location>
        <topology evidence="6">Lipid-anchor</topology>
    </subcellularLocation>
</comment>
<keyword evidence="5 6" id="KW-0449">Lipoprotein</keyword>
<evidence type="ECO:0000256" key="3">
    <source>
        <dbReference type="ARBA" id="ARBA00023139"/>
    </source>
</evidence>
<evidence type="ECO:0000256" key="1">
    <source>
        <dbReference type="ARBA" id="ARBA00022729"/>
    </source>
</evidence>
<evidence type="ECO:0000256" key="4">
    <source>
        <dbReference type="ARBA" id="ARBA00023237"/>
    </source>
</evidence>
<dbReference type="EMBL" id="JACHGB010000001">
    <property type="protein sequence ID" value="MBB5270584.1"/>
    <property type="molecule type" value="Genomic_DNA"/>
</dbReference>
<evidence type="ECO:0000256" key="5">
    <source>
        <dbReference type="ARBA" id="ARBA00023288"/>
    </source>
</evidence>
<proteinExistence type="inferred from homology"/>
<feature type="chain" id="PRO_5031636994" description="Outer membrane protein assembly factor BamD" evidence="7">
    <location>
        <begin position="27"/>
        <end position="269"/>
    </location>
</feature>
<evidence type="ECO:0000313" key="9">
    <source>
        <dbReference type="EMBL" id="MBB5270584.1"/>
    </source>
</evidence>
<evidence type="ECO:0000259" key="8">
    <source>
        <dbReference type="Pfam" id="PF13525"/>
    </source>
</evidence>
<dbReference type="NCBIfam" id="TIGR03302">
    <property type="entry name" value="OM_YfiO"/>
    <property type="match status" value="1"/>
</dbReference>
<keyword evidence="1 6" id="KW-0732">Signal</keyword>
<dbReference type="PANTHER" id="PTHR37423">
    <property type="entry name" value="SOLUBLE LYTIC MUREIN TRANSGLYCOSYLASE-RELATED"/>
    <property type="match status" value="1"/>
</dbReference>
<dbReference type="GO" id="GO:1990063">
    <property type="term" value="C:Bam protein complex"/>
    <property type="evidence" value="ECO:0007669"/>
    <property type="project" value="TreeGrafter"/>
</dbReference>